<keyword evidence="1" id="KW-0812">Transmembrane</keyword>
<proteinExistence type="predicted"/>
<name>A0A1T2L8F8_9GAMM</name>
<evidence type="ECO:0000313" key="2">
    <source>
        <dbReference type="EMBL" id="OOZ41371.1"/>
    </source>
</evidence>
<gene>
    <name evidence="2" type="ORF">BOW52_04680</name>
</gene>
<keyword evidence="1" id="KW-0472">Membrane</keyword>
<keyword evidence="3" id="KW-1185">Reference proteome</keyword>
<evidence type="ECO:0000256" key="1">
    <source>
        <dbReference type="SAM" id="Phobius"/>
    </source>
</evidence>
<dbReference type="Proteomes" id="UP000190198">
    <property type="component" value="Unassembled WGS sequence"/>
</dbReference>
<dbReference type="AlphaFoldDB" id="A0A1T2L8F8"/>
<comment type="caution">
    <text evidence="2">The sequence shown here is derived from an EMBL/GenBank/DDBJ whole genome shotgun (WGS) entry which is preliminary data.</text>
</comment>
<reference evidence="2 3" key="1">
    <citation type="submission" date="2016-11" db="EMBL/GenBank/DDBJ databases">
        <title>Mixed transmission modes and dynamic genome evolution in an obligate animal-bacterial symbiosis.</title>
        <authorList>
            <person name="Russell S.L."/>
            <person name="Corbett-Detig R.B."/>
            <person name="Cavanaugh C.M."/>
        </authorList>
    </citation>
    <scope>NUCLEOTIDE SEQUENCE [LARGE SCALE GENOMIC DNA]</scope>
    <source>
        <strain evidence="2">Sp-SM6</strain>
    </source>
</reference>
<feature type="transmembrane region" description="Helical" evidence="1">
    <location>
        <begin position="6"/>
        <end position="25"/>
    </location>
</feature>
<accession>A0A1T2L8F8</accession>
<evidence type="ECO:0000313" key="3">
    <source>
        <dbReference type="Proteomes" id="UP000190198"/>
    </source>
</evidence>
<protein>
    <submittedName>
        <fullName evidence="2">Uncharacterized protein</fullName>
    </submittedName>
</protein>
<sequence length="65" mass="7109">MANSFLFVVIPLLAGGLFCGSLLVIQHSLLISAKSILLTVFNYRFIASLCLWAKDDICVGIHLLD</sequence>
<dbReference type="EMBL" id="MPRK01000063">
    <property type="protein sequence ID" value="OOZ41371.1"/>
    <property type="molecule type" value="Genomic_DNA"/>
</dbReference>
<keyword evidence="1" id="KW-1133">Transmembrane helix</keyword>
<organism evidence="2 3">
    <name type="scientific">Solemya elarraichensis gill symbiont</name>
    <dbReference type="NCBI Taxonomy" id="1918949"/>
    <lineage>
        <taxon>Bacteria</taxon>
        <taxon>Pseudomonadati</taxon>
        <taxon>Pseudomonadota</taxon>
        <taxon>Gammaproteobacteria</taxon>
        <taxon>sulfur-oxidizing symbionts</taxon>
    </lineage>
</organism>